<organism evidence="4">
    <name type="scientific">Anisakis simplex</name>
    <name type="common">Herring worm</name>
    <dbReference type="NCBI Taxonomy" id="6269"/>
    <lineage>
        <taxon>Eukaryota</taxon>
        <taxon>Metazoa</taxon>
        <taxon>Ecdysozoa</taxon>
        <taxon>Nematoda</taxon>
        <taxon>Chromadorea</taxon>
        <taxon>Rhabditida</taxon>
        <taxon>Spirurina</taxon>
        <taxon>Ascaridomorpha</taxon>
        <taxon>Ascaridoidea</taxon>
        <taxon>Anisakidae</taxon>
        <taxon>Anisakis</taxon>
        <taxon>Anisakis simplex complex</taxon>
    </lineage>
</organism>
<protein>
    <submittedName>
        <fullName evidence="2 4">Uncharacterized protein</fullName>
    </submittedName>
</protein>
<dbReference type="Proteomes" id="UP000267096">
    <property type="component" value="Unassembled WGS sequence"/>
</dbReference>
<name>A0A158PPA7_ANISI</name>
<evidence type="ECO:0000313" key="3">
    <source>
        <dbReference type="Proteomes" id="UP000267096"/>
    </source>
</evidence>
<feature type="region of interest" description="Disordered" evidence="1">
    <location>
        <begin position="1"/>
        <end position="42"/>
    </location>
</feature>
<dbReference type="WBParaSite" id="ASIM_0001402401-mRNA-1">
    <property type="protein sequence ID" value="ASIM_0001402401-mRNA-1"/>
    <property type="gene ID" value="ASIM_0001402401"/>
</dbReference>
<evidence type="ECO:0000313" key="4">
    <source>
        <dbReference type="WBParaSite" id="ASIM_0001402401-mRNA-1"/>
    </source>
</evidence>
<proteinExistence type="predicted"/>
<evidence type="ECO:0000313" key="2">
    <source>
        <dbReference type="EMBL" id="VDK49725.1"/>
    </source>
</evidence>
<keyword evidence="3" id="KW-1185">Reference proteome</keyword>
<accession>A0A158PPA7</accession>
<sequence length="304" mass="34365">MSSSPVHYSHRRTIATDQYRPSSSVPAVRSYRSSSKAPETSDGVVLELNPNTLIGYLGLPEASAALPPSLGITSMETSLVTIRESILNLKFAIENKRNSIAEKKKMLEKIDHKFMRSRKNTNHLQLIKRQREMTLELMKDVYRLSQRLCKCSECVCNISNLQRQQQQSDLFSDNDDYRRRRIPEQIVDASRSSKDGKILVTPAVEDSSKPTIHYSINDHCLNDCCKSGLKRLLLRYFNTGASKSYLKEPSVNSTNSIAFHSAMTALTYTIQLINVLQFIFDALLPARLILIGHIVLQFNGKDIA</sequence>
<feature type="compositionally biased region" description="Polar residues" evidence="1">
    <location>
        <begin position="15"/>
        <end position="38"/>
    </location>
</feature>
<dbReference type="AlphaFoldDB" id="A0A158PPA7"/>
<evidence type="ECO:0000256" key="1">
    <source>
        <dbReference type="SAM" id="MobiDB-lite"/>
    </source>
</evidence>
<reference evidence="4" key="1">
    <citation type="submission" date="2016-04" db="UniProtKB">
        <authorList>
            <consortium name="WormBaseParasite"/>
        </authorList>
    </citation>
    <scope>IDENTIFICATION</scope>
</reference>
<dbReference type="OrthoDB" id="16772at2759"/>
<reference evidence="2 3" key="2">
    <citation type="submission" date="2018-11" db="EMBL/GenBank/DDBJ databases">
        <authorList>
            <consortium name="Pathogen Informatics"/>
        </authorList>
    </citation>
    <scope>NUCLEOTIDE SEQUENCE [LARGE SCALE GENOMIC DNA]</scope>
</reference>
<dbReference type="EMBL" id="UYRR01031395">
    <property type="protein sequence ID" value="VDK49725.1"/>
    <property type="molecule type" value="Genomic_DNA"/>
</dbReference>
<gene>
    <name evidence="2" type="ORF">ASIM_LOCUS13452</name>
</gene>